<keyword evidence="24" id="KW-0238">DNA-binding</keyword>
<dbReference type="GO" id="GO:0003887">
    <property type="term" value="F:DNA-directed DNA polymerase activity"/>
    <property type="evidence" value="ECO:0007669"/>
    <property type="project" value="UniProtKB-KW"/>
</dbReference>
<evidence type="ECO:0000256" key="27">
    <source>
        <dbReference type="ARBA" id="ARBA00023268"/>
    </source>
</evidence>
<dbReference type="InterPro" id="IPR035179">
    <property type="entry name" value="DUF5314"/>
</dbReference>
<dbReference type="GO" id="GO:0005634">
    <property type="term" value="C:nucleus"/>
    <property type="evidence" value="ECO:0007669"/>
    <property type="project" value="UniProtKB-SubCell"/>
</dbReference>
<comment type="catalytic activity">
    <reaction evidence="1">
        <text>Endonucleolytic cleavage to 5'-phosphomonoester.</text>
        <dbReference type="EC" id="3.1.26.4"/>
    </reaction>
</comment>
<evidence type="ECO:0000256" key="22">
    <source>
        <dbReference type="ARBA" id="ARBA00022932"/>
    </source>
</evidence>
<dbReference type="PROSITE" id="PS50994">
    <property type="entry name" value="INTEGRASE"/>
    <property type="match status" value="1"/>
</dbReference>
<dbReference type="Pfam" id="PF25597">
    <property type="entry name" value="SH3_retrovirus"/>
    <property type="match status" value="1"/>
</dbReference>
<evidence type="ECO:0000256" key="20">
    <source>
        <dbReference type="ARBA" id="ARBA00022908"/>
    </source>
</evidence>
<dbReference type="Pfam" id="PF07727">
    <property type="entry name" value="RVT_2"/>
    <property type="match status" value="1"/>
</dbReference>
<comment type="catalytic activity">
    <reaction evidence="31">
        <text>DNA(n) + a 2'-deoxyribonucleoside 5'-triphosphate = DNA(n+1) + diphosphate</text>
        <dbReference type="Rhea" id="RHEA:22508"/>
        <dbReference type="Rhea" id="RHEA-COMP:17339"/>
        <dbReference type="Rhea" id="RHEA-COMP:17340"/>
        <dbReference type="ChEBI" id="CHEBI:33019"/>
        <dbReference type="ChEBI" id="CHEBI:61560"/>
        <dbReference type="ChEBI" id="CHEBI:173112"/>
        <dbReference type="EC" id="2.7.7.7"/>
    </reaction>
</comment>
<dbReference type="InterPro" id="IPR025724">
    <property type="entry name" value="GAG-pre-integrase_dom"/>
</dbReference>
<dbReference type="GO" id="GO:0015074">
    <property type="term" value="P:DNA integration"/>
    <property type="evidence" value="ECO:0007669"/>
    <property type="project" value="UniProtKB-KW"/>
</dbReference>
<accession>A0A9P5FZU4</accession>
<evidence type="ECO:0000256" key="24">
    <source>
        <dbReference type="ARBA" id="ARBA00023125"/>
    </source>
</evidence>
<dbReference type="GO" id="GO:0004190">
    <property type="term" value="F:aspartic-type endopeptidase activity"/>
    <property type="evidence" value="ECO:0007669"/>
    <property type="project" value="UniProtKB-KW"/>
</dbReference>
<feature type="domain" description="Integrase catalytic" evidence="35">
    <location>
        <begin position="486"/>
        <end position="654"/>
    </location>
</feature>
<keyword evidence="17" id="KW-0067">ATP-binding</keyword>
<feature type="compositionally biased region" description="Basic and acidic residues" evidence="33">
    <location>
        <begin position="814"/>
        <end position="823"/>
    </location>
</feature>
<dbReference type="PROSITE" id="PS50158">
    <property type="entry name" value="ZF_CCHC"/>
    <property type="match status" value="1"/>
</dbReference>
<keyword evidence="22" id="KW-0239">DNA-directed DNA polymerase</keyword>
<evidence type="ECO:0000259" key="34">
    <source>
        <dbReference type="PROSITE" id="PS50158"/>
    </source>
</evidence>
<evidence type="ECO:0000256" key="14">
    <source>
        <dbReference type="ARBA" id="ARBA00022750"/>
    </source>
</evidence>
<comment type="function">
    <text evidence="2">The aspartyl protease (PR) mediates the proteolytic cleavages of the Gag and Gag-Pol polyproteins after assembly of the VLP.</text>
</comment>
<keyword evidence="32" id="KW-0863">Zinc-finger</keyword>
<name>A0A9P5FZU4_GEOCN</name>
<comment type="function">
    <text evidence="29">Integrase (IN) targets the VLP to the nucleus, where a subparticle preintegration complex (PIC) containing at least integrase and the newly synthesized dsDNA copy of the retrotransposon must transit the nuclear membrane. Once in the nucleus, integrase performs the integration of the dsDNA into the host genome.</text>
</comment>
<evidence type="ECO:0000256" key="4">
    <source>
        <dbReference type="ARBA" id="ARBA00004496"/>
    </source>
</evidence>
<evidence type="ECO:0000256" key="25">
    <source>
        <dbReference type="ARBA" id="ARBA00023172"/>
    </source>
</evidence>
<keyword evidence="14" id="KW-0064">Aspartyl protease</keyword>
<evidence type="ECO:0000256" key="3">
    <source>
        <dbReference type="ARBA" id="ARBA00004123"/>
    </source>
</evidence>
<feature type="compositionally biased region" description="Polar residues" evidence="33">
    <location>
        <begin position="878"/>
        <end position="888"/>
    </location>
</feature>
<evidence type="ECO:0000256" key="5">
    <source>
        <dbReference type="ARBA" id="ARBA00022490"/>
    </source>
</evidence>
<keyword evidence="25" id="KW-0233">DNA recombination</keyword>
<evidence type="ECO:0000313" key="37">
    <source>
        <dbReference type="Proteomes" id="UP000750522"/>
    </source>
</evidence>
<dbReference type="InterPro" id="IPR057670">
    <property type="entry name" value="SH3_retrovirus"/>
</dbReference>
<dbReference type="GO" id="GO:0003723">
    <property type="term" value="F:RNA binding"/>
    <property type="evidence" value="ECO:0007669"/>
    <property type="project" value="UniProtKB-KW"/>
</dbReference>
<gene>
    <name evidence="36" type="ORF">DV451_005124</name>
</gene>
<protein>
    <submittedName>
        <fullName evidence="36">Uncharacterized protein</fullName>
    </submittedName>
</protein>
<keyword evidence="23" id="KW-0917">Virion maturation</keyword>
<dbReference type="GO" id="GO:0005737">
    <property type="term" value="C:cytoplasm"/>
    <property type="evidence" value="ECO:0007669"/>
    <property type="project" value="UniProtKB-SubCell"/>
</dbReference>
<evidence type="ECO:0000256" key="19">
    <source>
        <dbReference type="ARBA" id="ARBA00022884"/>
    </source>
</evidence>
<evidence type="ECO:0000256" key="21">
    <source>
        <dbReference type="ARBA" id="ARBA00022918"/>
    </source>
</evidence>
<keyword evidence="13" id="KW-0547">Nucleotide-binding</keyword>
<dbReference type="SUPFAM" id="SSF56672">
    <property type="entry name" value="DNA/RNA polymerases"/>
    <property type="match status" value="1"/>
</dbReference>
<keyword evidence="11" id="KW-0540">Nuclease</keyword>
<evidence type="ECO:0000256" key="15">
    <source>
        <dbReference type="ARBA" id="ARBA00022759"/>
    </source>
</evidence>
<keyword evidence="19" id="KW-0694">RNA-binding</keyword>
<keyword evidence="5" id="KW-0963">Cytoplasm</keyword>
<evidence type="ECO:0000256" key="10">
    <source>
        <dbReference type="ARBA" id="ARBA00022695"/>
    </source>
</evidence>
<evidence type="ECO:0000313" key="36">
    <source>
        <dbReference type="EMBL" id="KAF5093926.1"/>
    </source>
</evidence>
<dbReference type="Proteomes" id="UP000750522">
    <property type="component" value="Unassembled WGS sequence"/>
</dbReference>
<dbReference type="Pfam" id="PF00665">
    <property type="entry name" value="rve"/>
    <property type="match status" value="1"/>
</dbReference>
<dbReference type="Pfam" id="PF22936">
    <property type="entry name" value="Pol_BBD"/>
    <property type="match status" value="1"/>
</dbReference>
<evidence type="ECO:0000259" key="35">
    <source>
        <dbReference type="PROSITE" id="PS50994"/>
    </source>
</evidence>
<evidence type="ECO:0000256" key="26">
    <source>
        <dbReference type="ARBA" id="ARBA00023242"/>
    </source>
</evidence>
<evidence type="ECO:0000256" key="31">
    <source>
        <dbReference type="ARBA" id="ARBA00049244"/>
    </source>
</evidence>
<evidence type="ECO:0000256" key="1">
    <source>
        <dbReference type="ARBA" id="ARBA00000077"/>
    </source>
</evidence>
<dbReference type="GO" id="GO:0003964">
    <property type="term" value="F:RNA-directed DNA polymerase activity"/>
    <property type="evidence" value="ECO:0007669"/>
    <property type="project" value="UniProtKB-KW"/>
</dbReference>
<comment type="function">
    <text evidence="28">Reverse transcriptase/ribonuclease H (RT) is a multifunctional enzyme that catalyzes the conversion of the retro-elements RNA genome into dsDNA within the VLP. The enzyme displays a DNA polymerase activity that can copy either DNA or RNA templates, and a ribonuclease H (RNase H) activity that cleaves the RNA strand of RNA-DNA heteroduplexes during plus-strand synthesis and hydrolyzes RNA primers. The conversion leads to a linear dsDNA copy of the retrotransposon that includes long terminal repeats (LTRs) at both ends.</text>
</comment>
<evidence type="ECO:0000256" key="28">
    <source>
        <dbReference type="ARBA" id="ARBA00025590"/>
    </source>
</evidence>
<dbReference type="GO" id="GO:0008270">
    <property type="term" value="F:zinc ion binding"/>
    <property type="evidence" value="ECO:0007669"/>
    <property type="project" value="UniProtKB-KW"/>
</dbReference>
<keyword evidence="12" id="KW-0479">Metal-binding</keyword>
<dbReference type="GO" id="GO:0003677">
    <property type="term" value="F:DNA binding"/>
    <property type="evidence" value="ECO:0007669"/>
    <property type="project" value="UniProtKB-KW"/>
</dbReference>
<evidence type="ECO:0000256" key="7">
    <source>
        <dbReference type="ARBA" id="ARBA00022612"/>
    </source>
</evidence>
<dbReference type="InterPro" id="IPR001878">
    <property type="entry name" value="Znf_CCHC"/>
</dbReference>
<dbReference type="Pfam" id="PF13976">
    <property type="entry name" value="gag_pre-integrs"/>
    <property type="match status" value="1"/>
</dbReference>
<feature type="region of interest" description="Disordered" evidence="33">
    <location>
        <begin position="814"/>
        <end position="843"/>
    </location>
</feature>
<evidence type="ECO:0000256" key="12">
    <source>
        <dbReference type="ARBA" id="ARBA00022723"/>
    </source>
</evidence>
<dbReference type="InterPro" id="IPR001584">
    <property type="entry name" value="Integrase_cat-core"/>
</dbReference>
<keyword evidence="16" id="KW-0378">Hydrolase</keyword>
<feature type="compositionally biased region" description="Polar residues" evidence="33">
    <location>
        <begin position="825"/>
        <end position="834"/>
    </location>
</feature>
<evidence type="ECO:0000256" key="33">
    <source>
        <dbReference type="SAM" id="MobiDB-lite"/>
    </source>
</evidence>
<keyword evidence="10" id="KW-0548">Nucleotidyltransferase</keyword>
<keyword evidence="32" id="KW-0862">Zinc</keyword>
<evidence type="ECO:0000256" key="8">
    <source>
        <dbReference type="ARBA" id="ARBA00022670"/>
    </source>
</evidence>
<evidence type="ECO:0000256" key="9">
    <source>
        <dbReference type="ARBA" id="ARBA00022679"/>
    </source>
</evidence>
<keyword evidence="20" id="KW-0229">DNA integration</keyword>
<keyword evidence="8" id="KW-0645">Protease</keyword>
<dbReference type="InterPro" id="IPR039537">
    <property type="entry name" value="Retrotran_Ty1/copia-like"/>
</dbReference>
<dbReference type="GO" id="GO:0005524">
    <property type="term" value="F:ATP binding"/>
    <property type="evidence" value="ECO:0007669"/>
    <property type="project" value="UniProtKB-KW"/>
</dbReference>
<evidence type="ECO:0000256" key="2">
    <source>
        <dbReference type="ARBA" id="ARBA00002180"/>
    </source>
</evidence>
<evidence type="ECO:0000256" key="11">
    <source>
        <dbReference type="ARBA" id="ARBA00022722"/>
    </source>
</evidence>
<dbReference type="PANTHER" id="PTHR42648">
    <property type="entry name" value="TRANSPOSASE, PUTATIVE-RELATED"/>
    <property type="match status" value="1"/>
</dbReference>
<dbReference type="GO" id="GO:0004523">
    <property type="term" value="F:RNA-DNA hybrid ribonuclease activity"/>
    <property type="evidence" value="ECO:0007669"/>
    <property type="project" value="UniProtKB-EC"/>
</dbReference>
<comment type="subcellular location">
    <subcellularLocation>
        <location evidence="4">Cytoplasm</location>
    </subcellularLocation>
    <subcellularLocation>
        <location evidence="3">Nucleus</location>
    </subcellularLocation>
</comment>
<keyword evidence="15" id="KW-0255">Endonuclease</keyword>
<comment type="caution">
    <text evidence="36">The sequence shown here is derived from an EMBL/GenBank/DDBJ whole genome shotgun (WGS) entry which is preliminary data.</text>
</comment>
<evidence type="ECO:0000256" key="13">
    <source>
        <dbReference type="ARBA" id="ARBA00022741"/>
    </source>
</evidence>
<dbReference type="CDD" id="cd09272">
    <property type="entry name" value="RNase_HI_RT_Ty1"/>
    <property type="match status" value="1"/>
</dbReference>
<dbReference type="GO" id="GO:0006508">
    <property type="term" value="P:proteolysis"/>
    <property type="evidence" value="ECO:0007669"/>
    <property type="project" value="UniProtKB-KW"/>
</dbReference>
<dbReference type="GO" id="GO:0032196">
    <property type="term" value="P:transposition"/>
    <property type="evidence" value="ECO:0007669"/>
    <property type="project" value="UniProtKB-KW"/>
</dbReference>
<feature type="region of interest" description="Disordered" evidence="33">
    <location>
        <begin position="877"/>
        <end position="920"/>
    </location>
</feature>
<dbReference type="SUPFAM" id="SSF53098">
    <property type="entry name" value="Ribonuclease H-like"/>
    <property type="match status" value="1"/>
</dbReference>
<dbReference type="GO" id="GO:0006310">
    <property type="term" value="P:DNA recombination"/>
    <property type="evidence" value="ECO:0007669"/>
    <property type="project" value="UniProtKB-KW"/>
</dbReference>
<dbReference type="PANTHER" id="PTHR42648:SF11">
    <property type="entry name" value="TRANSPOSON TY4-P GAG-POL POLYPROTEIN"/>
    <property type="match status" value="1"/>
</dbReference>
<dbReference type="InterPro" id="IPR043502">
    <property type="entry name" value="DNA/RNA_pol_sf"/>
</dbReference>
<keyword evidence="21" id="KW-0695">RNA-directed DNA polymerase</keyword>
<reference evidence="36" key="2">
    <citation type="submission" date="2020-01" db="EMBL/GenBank/DDBJ databases">
        <authorList>
            <person name="Perkins V."/>
            <person name="Lessard M.-H."/>
            <person name="Dugat-Bony E."/>
            <person name="Frenette M."/>
            <person name="Labrie S."/>
        </authorList>
    </citation>
    <scope>NUCLEOTIDE SEQUENCE</scope>
    <source>
        <strain evidence="36">LMA-70</strain>
    </source>
</reference>
<proteinExistence type="predicted"/>
<keyword evidence="6" id="KW-0815">Transposition</keyword>
<evidence type="ECO:0000256" key="16">
    <source>
        <dbReference type="ARBA" id="ARBA00022801"/>
    </source>
</evidence>
<dbReference type="InterPro" id="IPR054722">
    <property type="entry name" value="PolX-like_BBD"/>
</dbReference>
<dbReference type="InterPro" id="IPR036397">
    <property type="entry name" value="RNaseH_sf"/>
</dbReference>
<feature type="domain" description="CCHC-type" evidence="34">
    <location>
        <begin position="228"/>
        <end position="242"/>
    </location>
</feature>
<keyword evidence="9" id="KW-0808">Transferase</keyword>
<keyword evidence="27" id="KW-0511">Multifunctional enzyme</keyword>
<dbReference type="InterPro" id="IPR012337">
    <property type="entry name" value="RNaseH-like_sf"/>
</dbReference>
<evidence type="ECO:0000256" key="17">
    <source>
        <dbReference type="ARBA" id="ARBA00022840"/>
    </source>
</evidence>
<organism evidence="36 37">
    <name type="scientific">Geotrichum candidum</name>
    <name type="common">Oospora lactis</name>
    <name type="synonym">Dipodascus geotrichum</name>
    <dbReference type="NCBI Taxonomy" id="1173061"/>
    <lineage>
        <taxon>Eukaryota</taxon>
        <taxon>Fungi</taxon>
        <taxon>Dikarya</taxon>
        <taxon>Ascomycota</taxon>
        <taxon>Saccharomycotina</taxon>
        <taxon>Dipodascomycetes</taxon>
        <taxon>Dipodascales</taxon>
        <taxon>Dipodascaceae</taxon>
        <taxon>Geotrichum</taxon>
    </lineage>
</organism>
<evidence type="ECO:0000256" key="6">
    <source>
        <dbReference type="ARBA" id="ARBA00022578"/>
    </source>
</evidence>
<evidence type="ECO:0000256" key="32">
    <source>
        <dbReference type="PROSITE-ProRule" id="PRU00047"/>
    </source>
</evidence>
<dbReference type="InterPro" id="IPR013103">
    <property type="entry name" value="RVT_2"/>
</dbReference>
<evidence type="ECO:0000256" key="29">
    <source>
        <dbReference type="ARBA" id="ARBA00025615"/>
    </source>
</evidence>
<comment type="catalytic activity">
    <reaction evidence="30">
        <text>DNA(n) + a 2'-deoxyribonucleoside 5'-triphosphate = DNA(n+1) + diphosphate</text>
        <dbReference type="Rhea" id="RHEA:22508"/>
        <dbReference type="Rhea" id="RHEA-COMP:17339"/>
        <dbReference type="Rhea" id="RHEA-COMP:17340"/>
        <dbReference type="ChEBI" id="CHEBI:33019"/>
        <dbReference type="ChEBI" id="CHEBI:61560"/>
        <dbReference type="ChEBI" id="CHEBI:173112"/>
        <dbReference type="EC" id="2.7.7.49"/>
    </reaction>
</comment>
<evidence type="ECO:0000256" key="23">
    <source>
        <dbReference type="ARBA" id="ARBA00023113"/>
    </source>
</evidence>
<sequence length="1477" mass="163443">MSDLVSELQQVMSRFDSCFQFSERTTLTSVYTFHLWYEQIKYSFQRVNGPLYQFLFDNVNTTGFEGSALVSFKIICDDILERYLFKSLSQDIYTVIRRENARGHDALLLIQRIYGQMSYEDCLYFYKEHLKKPLDRGDILASSAKLLDNFEIFVNAVGNAEAFAAVMFLDLLGLKNFTYEFFRENKLFTTSQIKQTLDKLYGRLRLNDETPAFFAGTDSTESKSTFSKCERCGKPGHSAARCVIPAEECLNLKGVLANLPRKTKKKSGGHVKPINVWPAWHVSDAKFCHVGKWYFDTGAAGHICCDVSMMYNVKPYKGVVRGVGGDAPVECIGSVDLTAVLPDGTTDVITLKRVLYVPSLGVNLLSASSAPNVSFTLHKGKLYADWSGIECLLATVNDSNLWELNLKPIWPTDSRAVVPATPILAAVPASVWHQRLGHASESSLKRLAGPLKISPGEISKACSHPSCTVCVQGKSTIRPLTLSKSRASRPLELLHTDVSGPKNVPNIDGSLYFVTIIDDYSRFAHVSLVANKSDTQTCLRQFILDAEAAFSGQGFKVQKIRSDNGGEYSSHVLAEFLSERGIEHNFTVPYKPQQNGRAERLNRTLQDKARCLLIQSKLPHQFWGEAILTATFIYNRLPCSAHGDAPAALWNGVTPDLKLTRVFGCSVHVVIPRARREAKFDSLTVEGVFIGYSVHRKAFRVFTKDGRVVESADVVFDETLFPGVDSGVLAPTSVGADSSTVAVSHSGYTHSSPPADASAVAVTSPSEELPDADPSESLALPLPEPVISTQGEAVVRQFSEYGVSDSTDYEDFHEYSDAQDPKDAPSTTVTNVPTTRGPAASSTIVVDISSSESDDIYPRRPRTRGTLRTAELLVPASQPITRTYTERASSNEHEPSRPRPTSSPSDTLHPVEYTERRDDTKNTSELVLLATPATLTYGNAMASPDADYWRQACQSEIDSLMLNNTWTLVKSPPGRKAIGSKWVFKVKENVDGSIDRYKARLVAQGFSQIEGIDYNETFAPVVRYETVRLLFAISAQFQMLVHHMDVTTAFLNGDLSEEIYMKQPKGFEEKGHEDLVCKLNKSLYGLKQAPSCWNEKIGSVLTSLGFSRNESDYGLYSEGSGRDLIFLALYVDDLLIAGANPAQVDTVKGKLASVFKMKDLGPASYFLGMRINQTKDFITLDVSKYVTDTLKHFGMSDSKSAPTPLPSTHLSEFKDSDPDADATLFRSIVGKLIYAANCARPDLATAVGFLSRHMKAPKAIHLNAAKHTLRYLAGTVDLGITYRRQNKFELVGYADADWGSDSKDRISISGYLFKLSGGPLTWACRKQKTVAGSSSEAEYVALSEAAKECVWLLQITSEMKIDIPKPVTIHEDNQGCIAIAQNSVHHQRTKNMDIKYHISRQLAREGVIHIEYLRTEVMIADMFTKSLDRVKFRELRDLLGMAHLGNSVTRGSVGNVPVSHELDKCVPPEVFTYLLSF</sequence>
<keyword evidence="18" id="KW-0460">Magnesium</keyword>
<keyword evidence="7" id="KW-1188">Viral release from host cell</keyword>
<evidence type="ECO:0000256" key="30">
    <source>
        <dbReference type="ARBA" id="ARBA00048173"/>
    </source>
</evidence>
<dbReference type="Gene3D" id="3.30.420.10">
    <property type="entry name" value="Ribonuclease H-like superfamily/Ribonuclease H"/>
    <property type="match status" value="1"/>
</dbReference>
<dbReference type="Pfam" id="PF17241">
    <property type="entry name" value="Retrotran_gag_4"/>
    <property type="match status" value="1"/>
</dbReference>
<dbReference type="EMBL" id="QQZK01000221">
    <property type="protein sequence ID" value="KAF5093926.1"/>
    <property type="molecule type" value="Genomic_DNA"/>
</dbReference>
<evidence type="ECO:0000256" key="18">
    <source>
        <dbReference type="ARBA" id="ARBA00022842"/>
    </source>
</evidence>
<reference evidence="36" key="1">
    <citation type="journal article" date="2020" name="Front. Microbiol.">
        <title>Phenotypic and Genetic Characterization of the Cheese Ripening Yeast Geotrichum candidum.</title>
        <authorList>
            <person name="Perkins V."/>
            <person name="Vignola S."/>
            <person name="Lessard M.H."/>
            <person name="Plante P.L."/>
            <person name="Corbeil J."/>
            <person name="Dugat-Bony E."/>
            <person name="Frenette M."/>
            <person name="Labrie S."/>
        </authorList>
    </citation>
    <scope>NUCLEOTIDE SEQUENCE</scope>
    <source>
        <strain evidence="36">LMA-70</strain>
    </source>
</reference>
<keyword evidence="26" id="KW-0539">Nucleus</keyword>